<sequence length="329" mass="35592">MNAICILHGYLFLLVVHRSQAHDISKRATADNDLYVLAERDGGCVSVDSIGPCPVTWKLSAIAAKFYNQQARLTNVSLNGLGVSLASDECKDAFKTTMCGQAAPKCSADGSQDYDAYGDVATACPKIYSKCPKGVSELFKSQKLCDKVISGKIAKPTCETPSKIEGNCPQPKYKMPTDALYLYKRSSADNGIIQSLKRLKASSQCTAAVQKMQCVAVYCSEDKKYLLTEFTEADCKNTTKLCVVDPIEALIKLVPDVEMALRPTIENIEETCAVYPTGSNKQAPPPTVGTLRSGATVKIVKVRPTSSGNIQLVDCVTLLFSFIVVKLFA</sequence>
<keyword evidence="2" id="KW-1185">Reference proteome</keyword>
<dbReference type="AlphaFoldDB" id="A0A7D9DT51"/>
<protein>
    <submittedName>
        <fullName evidence="1">Uncharacterized protein</fullName>
    </submittedName>
</protein>
<dbReference type="OrthoDB" id="10449637at2759"/>
<reference evidence="1" key="1">
    <citation type="submission" date="2020-04" db="EMBL/GenBank/DDBJ databases">
        <authorList>
            <person name="Alioto T."/>
            <person name="Alioto T."/>
            <person name="Gomez Garrido J."/>
        </authorList>
    </citation>
    <scope>NUCLEOTIDE SEQUENCE</scope>
    <source>
        <strain evidence="1">A484AB</strain>
    </source>
</reference>
<dbReference type="EMBL" id="CACRXK020002103">
    <property type="protein sequence ID" value="CAB3992690.1"/>
    <property type="molecule type" value="Genomic_DNA"/>
</dbReference>
<accession>A0A7D9DT51</accession>
<proteinExistence type="predicted"/>
<name>A0A7D9DT51_PARCT</name>
<organism evidence="1 2">
    <name type="scientific">Paramuricea clavata</name>
    <name type="common">Red gorgonian</name>
    <name type="synonym">Violescent sea-whip</name>
    <dbReference type="NCBI Taxonomy" id="317549"/>
    <lineage>
        <taxon>Eukaryota</taxon>
        <taxon>Metazoa</taxon>
        <taxon>Cnidaria</taxon>
        <taxon>Anthozoa</taxon>
        <taxon>Octocorallia</taxon>
        <taxon>Malacalcyonacea</taxon>
        <taxon>Plexauridae</taxon>
        <taxon>Paramuricea</taxon>
    </lineage>
</organism>
<comment type="caution">
    <text evidence="1">The sequence shown here is derived from an EMBL/GenBank/DDBJ whole genome shotgun (WGS) entry which is preliminary data.</text>
</comment>
<evidence type="ECO:0000313" key="2">
    <source>
        <dbReference type="Proteomes" id="UP001152795"/>
    </source>
</evidence>
<gene>
    <name evidence="1" type="ORF">PACLA_8A076062</name>
</gene>
<dbReference type="Proteomes" id="UP001152795">
    <property type="component" value="Unassembled WGS sequence"/>
</dbReference>
<evidence type="ECO:0000313" key="1">
    <source>
        <dbReference type="EMBL" id="CAB3992690.1"/>
    </source>
</evidence>